<dbReference type="RefSeq" id="XP_035817513.1">
    <property type="nucleotide sequence ID" value="XM_035961620.1"/>
</dbReference>
<reference evidence="2" key="2">
    <citation type="submission" date="2019-07" db="EMBL/GenBank/DDBJ databases">
        <authorList>
            <person name="Seetharam A."/>
            <person name="Woodhouse M."/>
            <person name="Cannon E."/>
        </authorList>
    </citation>
    <scope>NUCLEOTIDE SEQUENCE [LARGE SCALE GENOMIC DNA]</scope>
    <source>
        <strain evidence="2">cv. B73</strain>
    </source>
</reference>
<dbReference type="RefSeq" id="XP_035817515.1">
    <property type="nucleotide sequence ID" value="XM_035961622.1"/>
</dbReference>
<dbReference type="KEGG" id="zma:100856985"/>
<name>A0A804QMC6_MAIZE</name>
<dbReference type="RefSeq" id="XP_035817514.1">
    <property type="nucleotide sequence ID" value="XM_035961621.1"/>
</dbReference>
<dbReference type="Gramene" id="Zm00001eb337770_T001">
    <property type="protein sequence ID" value="Zm00001eb337770_P001"/>
    <property type="gene ID" value="Zm00001eb337770"/>
</dbReference>
<evidence type="ECO:0000313" key="2">
    <source>
        <dbReference type="EnsemblPlants" id="Zm00001eb337770_P001"/>
    </source>
</evidence>
<feature type="region of interest" description="Disordered" evidence="1">
    <location>
        <begin position="1"/>
        <end position="70"/>
    </location>
</feature>
<dbReference type="RefSeq" id="XP_035817509.1">
    <property type="nucleotide sequence ID" value="XM_035961616.1"/>
</dbReference>
<dbReference type="RefSeq" id="XP_035817526.1">
    <property type="nucleotide sequence ID" value="XM_035961633.1"/>
</dbReference>
<feature type="region of interest" description="Disordered" evidence="1">
    <location>
        <begin position="159"/>
        <end position="194"/>
    </location>
</feature>
<dbReference type="PANTHER" id="PTHR46284:SF9">
    <property type="entry name" value="OS02G0109800 PROTEIN"/>
    <property type="match status" value="1"/>
</dbReference>
<accession>A0A804QMC6</accession>
<dbReference type="RefSeq" id="XP_035817518.1">
    <property type="nucleotide sequence ID" value="XM_035961625.1"/>
</dbReference>
<organism evidence="2 3">
    <name type="scientific">Zea mays</name>
    <name type="common">Maize</name>
    <dbReference type="NCBI Taxonomy" id="4577"/>
    <lineage>
        <taxon>Eukaryota</taxon>
        <taxon>Viridiplantae</taxon>
        <taxon>Streptophyta</taxon>
        <taxon>Embryophyta</taxon>
        <taxon>Tracheophyta</taxon>
        <taxon>Spermatophyta</taxon>
        <taxon>Magnoliopsida</taxon>
        <taxon>Liliopsida</taxon>
        <taxon>Poales</taxon>
        <taxon>Poaceae</taxon>
        <taxon>PACMAD clade</taxon>
        <taxon>Panicoideae</taxon>
        <taxon>Andropogonodae</taxon>
        <taxon>Andropogoneae</taxon>
        <taxon>Tripsacinae</taxon>
        <taxon>Zea</taxon>
    </lineage>
</organism>
<dbReference type="RefSeq" id="XP_035817516.1">
    <property type="nucleotide sequence ID" value="XM_035961623.1"/>
</dbReference>
<dbReference type="RefSeq" id="XP_035817511.1">
    <property type="nucleotide sequence ID" value="XM_035961618.1"/>
</dbReference>
<dbReference type="RefSeq" id="XP_035817528.1">
    <property type="nucleotide sequence ID" value="XM_035961635.1"/>
</dbReference>
<dbReference type="RefSeq" id="XP_035817527.1">
    <property type="nucleotide sequence ID" value="XM_035961634.1"/>
</dbReference>
<evidence type="ECO:0000313" key="3">
    <source>
        <dbReference type="Proteomes" id="UP000007305"/>
    </source>
</evidence>
<feature type="compositionally biased region" description="Basic residues" evidence="1">
    <location>
        <begin position="1"/>
        <end position="25"/>
    </location>
</feature>
<dbReference type="AlphaFoldDB" id="A0A804QMC6"/>
<gene>
    <name evidence="2" type="primary">LOC100856985</name>
</gene>
<evidence type="ECO:0000256" key="1">
    <source>
        <dbReference type="SAM" id="MobiDB-lite"/>
    </source>
</evidence>
<dbReference type="RefSeq" id="XP_035817525.1">
    <property type="nucleotide sequence ID" value="XM_035961632.1"/>
</dbReference>
<dbReference type="InParanoid" id="A0A804QMC6"/>
<dbReference type="RefSeq" id="XP_035817524.1">
    <property type="nucleotide sequence ID" value="XM_035961631.1"/>
</dbReference>
<sequence>MVHGSALRHHPRPSLRSRQRLHPRPRPTPPPPPPRSRSPATAAIRPISAVPAPPPPPARDPPSFPSLHGEIHHRRPLPWRATAVHVPGHRRPPFSSPWRRANTSSHGCPPDPSPVRASALPSATHLFSPLSPTSPMAWTATSLTLQLCTCKGRVARLLSPHRRSPLSPRPLPQTARHHMLPLPRPHSPSPNNTAPHRWLPRLAGDPARWSGSWWVGETGRSGGGGQAQHGHCVRDAAFPTDTNDSLQNPDLGPFLLKPWYWARVAPPRVLEFAERAARVLERRGEGTELELAMNLHIAAGIHCGLSHQALTL</sequence>
<protein>
    <submittedName>
        <fullName evidence="2">Uncharacterized protein</fullName>
    </submittedName>
</protein>
<dbReference type="PANTHER" id="PTHR46284">
    <property type="entry name" value="PROTEIN KINESIN LIGHT CHAIN-RELATED 3"/>
    <property type="match status" value="1"/>
</dbReference>
<dbReference type="Proteomes" id="UP000007305">
    <property type="component" value="Chromosome 8"/>
</dbReference>
<reference evidence="2" key="3">
    <citation type="submission" date="2021-05" db="UniProtKB">
        <authorList>
            <consortium name="EnsemblPlants"/>
        </authorList>
    </citation>
    <scope>IDENTIFICATION</scope>
    <source>
        <strain evidence="2">cv. B73</strain>
    </source>
</reference>
<keyword evidence="3" id="KW-1185">Reference proteome</keyword>
<reference evidence="3" key="1">
    <citation type="journal article" date="2009" name="Science">
        <title>The B73 maize genome: complexity, diversity, and dynamics.</title>
        <authorList>
            <person name="Schnable P.S."/>
            <person name="Ware D."/>
            <person name="Fulton R.S."/>
            <person name="Stein J.C."/>
            <person name="Wei F."/>
            <person name="Pasternak S."/>
            <person name="Liang C."/>
            <person name="Zhang J."/>
            <person name="Fulton L."/>
            <person name="Graves T.A."/>
            <person name="Minx P."/>
            <person name="Reily A.D."/>
            <person name="Courtney L."/>
            <person name="Kruchowski S.S."/>
            <person name="Tomlinson C."/>
            <person name="Strong C."/>
            <person name="Delehaunty K."/>
            <person name="Fronick C."/>
            <person name="Courtney B."/>
            <person name="Rock S.M."/>
            <person name="Belter E."/>
            <person name="Du F."/>
            <person name="Kim K."/>
            <person name="Abbott R.M."/>
            <person name="Cotton M."/>
            <person name="Levy A."/>
            <person name="Marchetto P."/>
            <person name="Ochoa K."/>
            <person name="Jackson S.M."/>
            <person name="Gillam B."/>
            <person name="Chen W."/>
            <person name="Yan L."/>
            <person name="Higginbotham J."/>
            <person name="Cardenas M."/>
            <person name="Waligorski J."/>
            <person name="Applebaum E."/>
            <person name="Phelps L."/>
            <person name="Falcone J."/>
            <person name="Kanchi K."/>
            <person name="Thane T."/>
            <person name="Scimone A."/>
            <person name="Thane N."/>
            <person name="Henke J."/>
            <person name="Wang T."/>
            <person name="Ruppert J."/>
            <person name="Shah N."/>
            <person name="Rotter K."/>
            <person name="Hodges J."/>
            <person name="Ingenthron E."/>
            <person name="Cordes M."/>
            <person name="Kohlberg S."/>
            <person name="Sgro J."/>
            <person name="Delgado B."/>
            <person name="Mead K."/>
            <person name="Chinwalla A."/>
            <person name="Leonard S."/>
            <person name="Crouse K."/>
            <person name="Collura K."/>
            <person name="Kudrna D."/>
            <person name="Currie J."/>
            <person name="He R."/>
            <person name="Angelova A."/>
            <person name="Rajasekar S."/>
            <person name="Mueller T."/>
            <person name="Lomeli R."/>
            <person name="Scara G."/>
            <person name="Ko A."/>
            <person name="Delaney K."/>
            <person name="Wissotski M."/>
            <person name="Lopez G."/>
            <person name="Campos D."/>
            <person name="Braidotti M."/>
            <person name="Ashley E."/>
            <person name="Golser W."/>
            <person name="Kim H."/>
            <person name="Lee S."/>
            <person name="Lin J."/>
            <person name="Dujmic Z."/>
            <person name="Kim W."/>
            <person name="Talag J."/>
            <person name="Zuccolo A."/>
            <person name="Fan C."/>
            <person name="Sebastian A."/>
            <person name="Kramer M."/>
            <person name="Spiegel L."/>
            <person name="Nascimento L."/>
            <person name="Zutavern T."/>
            <person name="Miller B."/>
            <person name="Ambroise C."/>
            <person name="Muller S."/>
            <person name="Spooner W."/>
            <person name="Narechania A."/>
            <person name="Ren L."/>
            <person name="Wei S."/>
            <person name="Kumari S."/>
            <person name="Faga B."/>
            <person name="Levy M.J."/>
            <person name="McMahan L."/>
            <person name="Van Buren P."/>
            <person name="Vaughn M.W."/>
            <person name="Ying K."/>
            <person name="Yeh C.-T."/>
            <person name="Emrich S.J."/>
            <person name="Jia Y."/>
            <person name="Kalyanaraman A."/>
            <person name="Hsia A.-P."/>
            <person name="Barbazuk W.B."/>
            <person name="Baucom R.S."/>
            <person name="Brutnell T.P."/>
            <person name="Carpita N.C."/>
            <person name="Chaparro C."/>
            <person name="Chia J.-M."/>
            <person name="Deragon J.-M."/>
            <person name="Estill J.C."/>
            <person name="Fu Y."/>
            <person name="Jeddeloh J.A."/>
            <person name="Han Y."/>
            <person name="Lee H."/>
            <person name="Li P."/>
            <person name="Lisch D.R."/>
            <person name="Liu S."/>
            <person name="Liu Z."/>
            <person name="Nagel D.H."/>
            <person name="McCann M.C."/>
            <person name="SanMiguel P."/>
            <person name="Myers A.M."/>
            <person name="Nettleton D."/>
            <person name="Nguyen J."/>
            <person name="Penning B.W."/>
            <person name="Ponnala L."/>
            <person name="Schneider K.L."/>
            <person name="Schwartz D.C."/>
            <person name="Sharma A."/>
            <person name="Soderlund C."/>
            <person name="Springer N.M."/>
            <person name="Sun Q."/>
            <person name="Wang H."/>
            <person name="Waterman M."/>
            <person name="Westerman R."/>
            <person name="Wolfgruber T.K."/>
            <person name="Yang L."/>
            <person name="Yu Y."/>
            <person name="Zhang L."/>
            <person name="Zhou S."/>
            <person name="Zhu Q."/>
            <person name="Bennetzen J.L."/>
            <person name="Dawe R.K."/>
            <person name="Jiang J."/>
            <person name="Jiang N."/>
            <person name="Presting G.G."/>
            <person name="Wessler S.R."/>
            <person name="Aluru S."/>
            <person name="Martienssen R.A."/>
            <person name="Clifton S.W."/>
            <person name="McCombie W.R."/>
            <person name="Wing R.A."/>
            <person name="Wilson R.K."/>
        </authorList>
    </citation>
    <scope>NUCLEOTIDE SEQUENCE [LARGE SCALE GENOMIC DNA]</scope>
    <source>
        <strain evidence="3">cv. B73</strain>
    </source>
</reference>
<dbReference type="RefSeq" id="XP_035817510.1">
    <property type="nucleotide sequence ID" value="XM_035961617.1"/>
</dbReference>
<dbReference type="RefSeq" id="XP_035817520.1">
    <property type="nucleotide sequence ID" value="XM_035961627.1"/>
</dbReference>
<dbReference type="RefSeq" id="XP_035817522.1">
    <property type="nucleotide sequence ID" value="XM_035961629.1"/>
</dbReference>
<dbReference type="RefSeq" id="XP_035817517.1">
    <property type="nucleotide sequence ID" value="XM_035961624.1"/>
</dbReference>
<feature type="region of interest" description="Disordered" evidence="1">
    <location>
        <begin position="90"/>
        <end position="115"/>
    </location>
</feature>
<feature type="compositionally biased region" description="Pro residues" evidence="1">
    <location>
        <begin position="51"/>
        <end position="64"/>
    </location>
</feature>
<dbReference type="RefSeq" id="XP_035817512.1">
    <property type="nucleotide sequence ID" value="XM_035961619.1"/>
</dbReference>
<dbReference type="GeneID" id="100856985"/>
<dbReference type="RefSeq" id="XP_035817521.1">
    <property type="nucleotide sequence ID" value="XM_035961628.1"/>
</dbReference>
<dbReference type="RefSeq" id="XP_035817529.1">
    <property type="nucleotide sequence ID" value="XM_035961636.1"/>
</dbReference>
<dbReference type="RefSeq" id="XP_035817519.1">
    <property type="nucleotide sequence ID" value="XM_035961626.1"/>
</dbReference>
<feature type="compositionally biased region" description="Low complexity" evidence="1">
    <location>
        <begin position="37"/>
        <end position="50"/>
    </location>
</feature>
<dbReference type="EnsemblPlants" id="Zm00001eb337770_T001">
    <property type="protein sequence ID" value="Zm00001eb337770_P001"/>
    <property type="gene ID" value="Zm00001eb337770"/>
</dbReference>
<feature type="compositionally biased region" description="Pro residues" evidence="1">
    <location>
        <begin position="26"/>
        <end position="36"/>
    </location>
</feature>
<proteinExistence type="predicted"/>